<evidence type="ECO:0000256" key="2">
    <source>
        <dbReference type="ARBA" id="ARBA00022729"/>
    </source>
</evidence>
<feature type="compositionally biased region" description="Low complexity" evidence="3">
    <location>
        <begin position="257"/>
        <end position="271"/>
    </location>
</feature>
<dbReference type="GO" id="GO:0120010">
    <property type="term" value="P:intermembrane phospholipid transfer"/>
    <property type="evidence" value="ECO:0007669"/>
    <property type="project" value="TreeGrafter"/>
</dbReference>
<dbReference type="AlphaFoldDB" id="A0A261UZN1"/>
<dbReference type="Proteomes" id="UP000215767">
    <property type="component" value="Unassembled WGS sequence"/>
</dbReference>
<dbReference type="PANTHER" id="PTHR30035">
    <property type="entry name" value="LIPOPROTEIN VACJ-RELATED"/>
    <property type="match status" value="1"/>
</dbReference>
<evidence type="ECO:0000313" key="6">
    <source>
        <dbReference type="Proteomes" id="UP000215767"/>
    </source>
</evidence>
<evidence type="ECO:0000313" key="5">
    <source>
        <dbReference type="EMBL" id="OZI67356.1"/>
    </source>
</evidence>
<feature type="chain" id="PRO_5013034675" description="ABC transporter" evidence="4">
    <location>
        <begin position="21"/>
        <end position="288"/>
    </location>
</feature>
<sequence>MNKNTLTRIFALAAAGAGLAGCATVQNPDPRDPWEGFNRGVYTFNDKVDRAVLKPIAVGYTKITPQPVQSCIHNMFNNVADIWAAANSMLQGRGLDAINTFGRFLFNTTMGVGGCFDVATANGANRIPNDFGTTLGVWGVGQGPYVVLPFWGSSTIRDTAGLAGDFVGNQWTSVGAIDNVPLRNSLYGLWVVDRRASLLDATDTVDRVALDPYSFVRDAYLQRRAAMVLGRKAGDASNLPNYDDESDDAANGSATKPAGTDSGATPAPAAPGIGGAGAGSTTPAPKRQ</sequence>
<dbReference type="RefSeq" id="WP_094839534.1">
    <property type="nucleotide sequence ID" value="NZ_NEVS01000001.1"/>
</dbReference>
<keyword evidence="2 4" id="KW-0732">Signal</keyword>
<dbReference type="EMBL" id="NEVS01000001">
    <property type="protein sequence ID" value="OZI67356.1"/>
    <property type="molecule type" value="Genomic_DNA"/>
</dbReference>
<feature type="signal peptide" evidence="4">
    <location>
        <begin position="1"/>
        <end position="20"/>
    </location>
</feature>
<reference evidence="6" key="1">
    <citation type="submission" date="2017-05" db="EMBL/GenBank/DDBJ databases">
        <title>Complete and WGS of Bordetella genogroups.</title>
        <authorList>
            <person name="Spilker T."/>
            <person name="Lipuma J."/>
        </authorList>
    </citation>
    <scope>NUCLEOTIDE SEQUENCE [LARGE SCALE GENOMIC DNA]</scope>
    <source>
        <strain evidence="6">AU8856</strain>
    </source>
</reference>
<feature type="region of interest" description="Disordered" evidence="3">
    <location>
        <begin position="236"/>
        <end position="288"/>
    </location>
</feature>
<name>A0A261UZN1_9BORD</name>
<comment type="similarity">
    <text evidence="1">Belongs to the MlaA family.</text>
</comment>
<dbReference type="OrthoDB" id="9785326at2"/>
<dbReference type="PRINTS" id="PR01805">
    <property type="entry name" value="VACJLIPOPROT"/>
</dbReference>
<accession>A0A261UZN1</accession>
<dbReference type="Pfam" id="PF04333">
    <property type="entry name" value="MlaA"/>
    <property type="match status" value="1"/>
</dbReference>
<feature type="compositionally biased region" description="Low complexity" evidence="3">
    <location>
        <begin position="279"/>
        <end position="288"/>
    </location>
</feature>
<dbReference type="PROSITE" id="PS51257">
    <property type="entry name" value="PROKAR_LIPOPROTEIN"/>
    <property type="match status" value="1"/>
</dbReference>
<evidence type="ECO:0008006" key="7">
    <source>
        <dbReference type="Google" id="ProtNLM"/>
    </source>
</evidence>
<dbReference type="PANTHER" id="PTHR30035:SF3">
    <property type="entry name" value="INTERMEMBRANE PHOSPHOLIPID TRANSPORT SYSTEM LIPOPROTEIN MLAA"/>
    <property type="match status" value="1"/>
</dbReference>
<comment type="caution">
    <text evidence="5">The sequence shown here is derived from an EMBL/GenBank/DDBJ whole genome shotgun (WGS) entry which is preliminary data.</text>
</comment>
<proteinExistence type="inferred from homology"/>
<protein>
    <recommendedName>
        <fullName evidence="7">ABC transporter</fullName>
    </recommendedName>
</protein>
<evidence type="ECO:0000256" key="1">
    <source>
        <dbReference type="ARBA" id="ARBA00010634"/>
    </source>
</evidence>
<gene>
    <name evidence="5" type="ORF">CAL28_00820</name>
</gene>
<evidence type="ECO:0000256" key="3">
    <source>
        <dbReference type="SAM" id="MobiDB-lite"/>
    </source>
</evidence>
<evidence type="ECO:0000256" key="4">
    <source>
        <dbReference type="SAM" id="SignalP"/>
    </source>
</evidence>
<dbReference type="InterPro" id="IPR007428">
    <property type="entry name" value="MlaA"/>
</dbReference>
<dbReference type="GO" id="GO:0016020">
    <property type="term" value="C:membrane"/>
    <property type="evidence" value="ECO:0007669"/>
    <property type="project" value="InterPro"/>
</dbReference>
<organism evidence="5 6">
    <name type="scientific">Bordetella genomosp. 11</name>
    <dbReference type="NCBI Taxonomy" id="1416808"/>
    <lineage>
        <taxon>Bacteria</taxon>
        <taxon>Pseudomonadati</taxon>
        <taxon>Pseudomonadota</taxon>
        <taxon>Betaproteobacteria</taxon>
        <taxon>Burkholderiales</taxon>
        <taxon>Alcaligenaceae</taxon>
        <taxon>Bordetella</taxon>
    </lineage>
</organism>
<keyword evidence="6" id="KW-1185">Reference proteome</keyword>